<name>A0A3N0DQL5_SINP1</name>
<evidence type="ECO:0000313" key="8">
    <source>
        <dbReference type="Proteomes" id="UP000267469"/>
    </source>
</evidence>
<evidence type="ECO:0000256" key="1">
    <source>
        <dbReference type="ARBA" id="ARBA00010641"/>
    </source>
</evidence>
<evidence type="ECO:0000313" key="7">
    <source>
        <dbReference type="EMBL" id="RNL77938.1"/>
    </source>
</evidence>
<organism evidence="7 8">
    <name type="scientific">Sinomicrobium pectinilyticum</name>
    <dbReference type="NCBI Taxonomy" id="1084421"/>
    <lineage>
        <taxon>Bacteria</taxon>
        <taxon>Pseudomonadati</taxon>
        <taxon>Bacteroidota</taxon>
        <taxon>Flavobacteriia</taxon>
        <taxon>Flavobacteriales</taxon>
        <taxon>Flavobacteriaceae</taxon>
        <taxon>Sinomicrobium</taxon>
    </lineage>
</organism>
<proteinExistence type="inferred from homology"/>
<dbReference type="InterPro" id="IPR014284">
    <property type="entry name" value="RNA_pol_sigma-70_dom"/>
</dbReference>
<dbReference type="InterPro" id="IPR036388">
    <property type="entry name" value="WH-like_DNA-bd_sf"/>
</dbReference>
<dbReference type="InterPro" id="IPR007627">
    <property type="entry name" value="RNA_pol_sigma70_r2"/>
</dbReference>
<dbReference type="InterPro" id="IPR013249">
    <property type="entry name" value="RNA_pol_sigma70_r4_t2"/>
</dbReference>
<evidence type="ECO:0000259" key="5">
    <source>
        <dbReference type="Pfam" id="PF04542"/>
    </source>
</evidence>
<feature type="domain" description="RNA polymerase sigma factor 70 region 4 type 2" evidence="6">
    <location>
        <begin position="127"/>
        <end position="168"/>
    </location>
</feature>
<feature type="domain" description="RNA polymerase sigma-70 region 2" evidence="5">
    <location>
        <begin position="25"/>
        <end position="93"/>
    </location>
</feature>
<evidence type="ECO:0000259" key="6">
    <source>
        <dbReference type="Pfam" id="PF08281"/>
    </source>
</evidence>
<dbReference type="GO" id="GO:0006352">
    <property type="term" value="P:DNA-templated transcription initiation"/>
    <property type="evidence" value="ECO:0007669"/>
    <property type="project" value="InterPro"/>
</dbReference>
<accession>A0A3N0DQL5</accession>
<dbReference type="PANTHER" id="PTHR43133:SF51">
    <property type="entry name" value="RNA POLYMERASE SIGMA FACTOR"/>
    <property type="match status" value="1"/>
</dbReference>
<dbReference type="EMBL" id="RJTM01000154">
    <property type="protein sequence ID" value="RNL77938.1"/>
    <property type="molecule type" value="Genomic_DNA"/>
</dbReference>
<dbReference type="OrthoDB" id="9790423at2"/>
<sequence>MNEERTRNGGSQACLDDRKRLEKFIKSHSDTIYGFIYHKVNDKDLTEDIFQETFVKVVRAFNGGQYREDGKLMSWVLKIAHNLVMDNFRRNKRMYSLYAQGDANTFHTLGDNTMNAEGCLIRDQINEDIHEMIGELPRAQQDVLAMRLYQDMTFKEISVKSGVSINTALGRMHYAISNLRKLAKKKEWFD</sequence>
<evidence type="ECO:0000256" key="3">
    <source>
        <dbReference type="ARBA" id="ARBA00023082"/>
    </source>
</evidence>
<dbReference type="SUPFAM" id="SSF88659">
    <property type="entry name" value="Sigma3 and sigma4 domains of RNA polymerase sigma factors"/>
    <property type="match status" value="1"/>
</dbReference>
<dbReference type="GO" id="GO:0016987">
    <property type="term" value="F:sigma factor activity"/>
    <property type="evidence" value="ECO:0007669"/>
    <property type="project" value="UniProtKB-KW"/>
</dbReference>
<protein>
    <submittedName>
        <fullName evidence="7">Sigma-70 family RNA polymerase sigma factor</fullName>
    </submittedName>
</protein>
<dbReference type="InterPro" id="IPR039425">
    <property type="entry name" value="RNA_pol_sigma-70-like"/>
</dbReference>
<comment type="caution">
    <text evidence="7">The sequence shown here is derived from an EMBL/GenBank/DDBJ whole genome shotgun (WGS) entry which is preliminary data.</text>
</comment>
<keyword evidence="2" id="KW-0805">Transcription regulation</keyword>
<dbReference type="InterPro" id="IPR013324">
    <property type="entry name" value="RNA_pol_sigma_r3/r4-like"/>
</dbReference>
<dbReference type="Pfam" id="PF04542">
    <property type="entry name" value="Sigma70_r2"/>
    <property type="match status" value="1"/>
</dbReference>
<dbReference type="InterPro" id="IPR013325">
    <property type="entry name" value="RNA_pol_sigma_r2"/>
</dbReference>
<dbReference type="SUPFAM" id="SSF88946">
    <property type="entry name" value="Sigma2 domain of RNA polymerase sigma factors"/>
    <property type="match status" value="1"/>
</dbReference>
<keyword evidence="4" id="KW-0804">Transcription</keyword>
<reference evidence="7 8" key="1">
    <citation type="submission" date="2018-10" db="EMBL/GenBank/DDBJ databases">
        <title>Sinomicrobium pectinilyticum sp. nov., a pectinase-producing bacterium isolated from alkaline and saline soil, and emended description of the genus Sinomicrobium.</title>
        <authorList>
            <person name="Cheng B."/>
            <person name="Li C."/>
            <person name="Lai Q."/>
            <person name="Du M."/>
            <person name="Shao Z."/>
            <person name="Xu P."/>
            <person name="Yang C."/>
        </authorList>
    </citation>
    <scope>NUCLEOTIDE SEQUENCE [LARGE SCALE GENOMIC DNA]</scope>
    <source>
        <strain evidence="7 8">5DNS001</strain>
    </source>
</reference>
<dbReference type="Pfam" id="PF08281">
    <property type="entry name" value="Sigma70_r4_2"/>
    <property type="match status" value="1"/>
</dbReference>
<dbReference type="PANTHER" id="PTHR43133">
    <property type="entry name" value="RNA POLYMERASE ECF-TYPE SIGMA FACTO"/>
    <property type="match status" value="1"/>
</dbReference>
<evidence type="ECO:0000256" key="2">
    <source>
        <dbReference type="ARBA" id="ARBA00023015"/>
    </source>
</evidence>
<dbReference type="AlphaFoldDB" id="A0A3N0DQL5"/>
<keyword evidence="3" id="KW-0731">Sigma factor</keyword>
<dbReference type="Gene3D" id="1.10.1740.10">
    <property type="match status" value="1"/>
</dbReference>
<dbReference type="GO" id="GO:0003677">
    <property type="term" value="F:DNA binding"/>
    <property type="evidence" value="ECO:0007669"/>
    <property type="project" value="InterPro"/>
</dbReference>
<gene>
    <name evidence="7" type="ORF">ED312_20320</name>
</gene>
<dbReference type="NCBIfam" id="TIGR02937">
    <property type="entry name" value="sigma70-ECF"/>
    <property type="match status" value="1"/>
</dbReference>
<dbReference type="Gene3D" id="1.10.10.10">
    <property type="entry name" value="Winged helix-like DNA-binding domain superfamily/Winged helix DNA-binding domain"/>
    <property type="match status" value="1"/>
</dbReference>
<dbReference type="Proteomes" id="UP000267469">
    <property type="component" value="Unassembled WGS sequence"/>
</dbReference>
<evidence type="ECO:0000256" key="4">
    <source>
        <dbReference type="ARBA" id="ARBA00023163"/>
    </source>
</evidence>
<keyword evidence="8" id="KW-1185">Reference proteome</keyword>
<comment type="similarity">
    <text evidence="1">Belongs to the sigma-70 factor family. ECF subfamily.</text>
</comment>